<keyword evidence="4" id="KW-1185">Reference proteome</keyword>
<feature type="compositionally biased region" description="Basic residues" evidence="1">
    <location>
        <begin position="1"/>
        <end position="18"/>
    </location>
</feature>
<feature type="compositionally biased region" description="Basic and acidic residues" evidence="1">
    <location>
        <begin position="256"/>
        <end position="265"/>
    </location>
</feature>
<feature type="domain" description="DUF4211" evidence="2">
    <location>
        <begin position="339"/>
        <end position="474"/>
    </location>
</feature>
<evidence type="ECO:0000313" key="3">
    <source>
        <dbReference type="EMBL" id="KAG9231918.1"/>
    </source>
</evidence>
<evidence type="ECO:0000256" key="1">
    <source>
        <dbReference type="SAM" id="MobiDB-lite"/>
    </source>
</evidence>
<feature type="compositionally biased region" description="Basic and acidic residues" evidence="1">
    <location>
        <begin position="479"/>
        <end position="491"/>
    </location>
</feature>
<feature type="compositionally biased region" description="Acidic residues" evidence="1">
    <location>
        <begin position="143"/>
        <end position="158"/>
    </location>
</feature>
<accession>A0A9P7YF96</accession>
<dbReference type="OrthoDB" id="21499at2759"/>
<organism evidence="3 4">
    <name type="scientific">Amylocarpus encephaloides</name>
    <dbReference type="NCBI Taxonomy" id="45428"/>
    <lineage>
        <taxon>Eukaryota</taxon>
        <taxon>Fungi</taxon>
        <taxon>Dikarya</taxon>
        <taxon>Ascomycota</taxon>
        <taxon>Pezizomycotina</taxon>
        <taxon>Leotiomycetes</taxon>
        <taxon>Helotiales</taxon>
        <taxon>Helotiales incertae sedis</taxon>
        <taxon>Amylocarpus</taxon>
    </lineage>
</organism>
<dbReference type="PANTHER" id="PTHR14689:SF0">
    <property type="entry name" value="COILED-COIL DOMAIN-CONTAINING PROTEIN 82"/>
    <property type="match status" value="1"/>
</dbReference>
<sequence length="611" mass="69916">MMKHSNFGRKASRGKKQTRLSFEDAEQLAASLQPAPQLTPAKDGYQLRNRALSPSPSKKARNMLPAIPASPSPLNNSDDEVIHIRKQGLGSATPKSTSKELSDPDDVVFPRGGNLSRHDKESEDVAQGGSQGMFSSSRPTQGWEDDSDDDESNQDSDSEPIIISSTIRKLAASTVYGSEDSNDPIVGRKRLRKPISDEEVSDESDVRPSAAKRRHPKSTPQKRPPRKILSRSDEGSTSDSPAHLTRKHTAKRRPRTDKEKALELLKRKKAGGMRAELTISESSSNQESDSENQLQHLSDFEDESEEEVEESPKPSSSRRVSRTPKTKSRSSKEDEYEEDFIVDDDDDTLGIPTQSIPLEFTAHFNKPQKEHFKDVVEYYVHKELNPTYFEKDDIFERAFQRLDDKPSTLRRSEYGSSQWTAEFDTALDARPNYIEHDISGTDMGEQRCQACGRSKHTPTWSISFRGKAYDRDTLDEIEQTHEQHDDSRDDDWRDDDTSDSDYSVDGLDRRLVPEDHEFLAGRFCRAKAKKAHMLSHWRYHLYKWVCDELTNEPELSAERMLARRKLRPWEKRDEVEGIIERWSHNGKIKRLYCDYKESVSKLEAIQDTRWG</sequence>
<dbReference type="EMBL" id="MU251574">
    <property type="protein sequence ID" value="KAG9231918.1"/>
    <property type="molecule type" value="Genomic_DNA"/>
</dbReference>
<feature type="region of interest" description="Disordered" evidence="1">
    <location>
        <begin position="1"/>
        <end position="348"/>
    </location>
</feature>
<feature type="compositionally biased region" description="Acidic residues" evidence="1">
    <location>
        <begin position="334"/>
        <end position="348"/>
    </location>
</feature>
<dbReference type="PANTHER" id="PTHR14689">
    <property type="entry name" value="PHORBOL-ESTER_DAG-TYPE DOMAIN-CONTAINING PROTEIN"/>
    <property type="match status" value="1"/>
</dbReference>
<evidence type="ECO:0000259" key="2">
    <source>
        <dbReference type="Pfam" id="PF13926"/>
    </source>
</evidence>
<feature type="region of interest" description="Disordered" evidence="1">
    <location>
        <begin position="479"/>
        <end position="506"/>
    </location>
</feature>
<dbReference type="Proteomes" id="UP000824998">
    <property type="component" value="Unassembled WGS sequence"/>
</dbReference>
<feature type="compositionally biased region" description="Acidic residues" evidence="1">
    <location>
        <begin position="300"/>
        <end position="309"/>
    </location>
</feature>
<feature type="compositionally biased region" description="Low complexity" evidence="1">
    <location>
        <begin position="280"/>
        <end position="293"/>
    </location>
</feature>
<evidence type="ECO:0000313" key="4">
    <source>
        <dbReference type="Proteomes" id="UP000824998"/>
    </source>
</evidence>
<gene>
    <name evidence="3" type="ORF">BJ875DRAFT_544984</name>
</gene>
<dbReference type="AlphaFoldDB" id="A0A9P7YF96"/>
<reference evidence="3" key="1">
    <citation type="journal article" date="2021" name="IMA Fungus">
        <title>Genomic characterization of three marine fungi, including Emericellopsis atlantica sp. nov. with signatures of a generalist lifestyle and marine biomass degradation.</title>
        <authorList>
            <person name="Hagestad O.C."/>
            <person name="Hou L."/>
            <person name="Andersen J.H."/>
            <person name="Hansen E.H."/>
            <person name="Altermark B."/>
            <person name="Li C."/>
            <person name="Kuhnert E."/>
            <person name="Cox R.J."/>
            <person name="Crous P.W."/>
            <person name="Spatafora J.W."/>
            <person name="Lail K."/>
            <person name="Amirebrahimi M."/>
            <person name="Lipzen A."/>
            <person name="Pangilinan J."/>
            <person name="Andreopoulos W."/>
            <person name="Hayes R.D."/>
            <person name="Ng V."/>
            <person name="Grigoriev I.V."/>
            <person name="Jackson S.A."/>
            <person name="Sutton T.D.S."/>
            <person name="Dobson A.D.W."/>
            <person name="Rama T."/>
        </authorList>
    </citation>
    <scope>NUCLEOTIDE SEQUENCE</scope>
    <source>
        <strain evidence="3">TRa018bII</strain>
    </source>
</reference>
<name>A0A9P7YF96_9HELO</name>
<dbReference type="Pfam" id="PF13926">
    <property type="entry name" value="DUF4211"/>
    <property type="match status" value="1"/>
</dbReference>
<comment type="caution">
    <text evidence="3">The sequence shown here is derived from an EMBL/GenBank/DDBJ whole genome shotgun (WGS) entry which is preliminary data.</text>
</comment>
<feature type="compositionally biased region" description="Basic residues" evidence="1">
    <location>
        <begin position="319"/>
        <end position="329"/>
    </location>
</feature>
<proteinExistence type="predicted"/>
<dbReference type="GO" id="GO:0005634">
    <property type="term" value="C:nucleus"/>
    <property type="evidence" value="ECO:0007669"/>
    <property type="project" value="TreeGrafter"/>
</dbReference>
<dbReference type="InterPro" id="IPR025451">
    <property type="entry name" value="DUF4211"/>
</dbReference>
<protein>
    <recommendedName>
        <fullName evidence="2">DUF4211 domain-containing protein</fullName>
    </recommendedName>
</protein>
<feature type="compositionally biased region" description="Basic residues" evidence="1">
    <location>
        <begin position="244"/>
        <end position="255"/>
    </location>
</feature>